<evidence type="ECO:0000313" key="3">
    <source>
        <dbReference type="EMBL" id="KAG2210729.1"/>
    </source>
</evidence>
<dbReference type="InterPro" id="IPR000008">
    <property type="entry name" value="C2_dom"/>
</dbReference>
<dbReference type="PANTHER" id="PTHR47052:SF3">
    <property type="entry name" value="INGRESSION PROTEIN 1"/>
    <property type="match status" value="1"/>
</dbReference>
<evidence type="ECO:0000259" key="2">
    <source>
        <dbReference type="PROSITE" id="PS50004"/>
    </source>
</evidence>
<dbReference type="SUPFAM" id="SSF49562">
    <property type="entry name" value="C2 domain (Calcium/lipid-binding domain, CaLB)"/>
    <property type="match status" value="1"/>
</dbReference>
<proteinExistence type="predicted"/>
<dbReference type="InterPro" id="IPR035892">
    <property type="entry name" value="C2_domain_sf"/>
</dbReference>
<feature type="compositionally biased region" description="Pro residues" evidence="1">
    <location>
        <begin position="303"/>
        <end position="320"/>
    </location>
</feature>
<feature type="region of interest" description="Disordered" evidence="1">
    <location>
        <begin position="132"/>
        <end position="388"/>
    </location>
</feature>
<feature type="compositionally biased region" description="Low complexity" evidence="1">
    <location>
        <begin position="364"/>
        <end position="381"/>
    </location>
</feature>
<dbReference type="Gene3D" id="2.60.40.150">
    <property type="entry name" value="C2 domain"/>
    <property type="match status" value="1"/>
</dbReference>
<dbReference type="EMBL" id="JAEPRB010000887">
    <property type="protein sequence ID" value="KAG2210729.1"/>
    <property type="molecule type" value="Genomic_DNA"/>
</dbReference>
<name>A0A8H7VDQ3_9FUNG</name>
<evidence type="ECO:0000256" key="1">
    <source>
        <dbReference type="SAM" id="MobiDB-lite"/>
    </source>
</evidence>
<keyword evidence="4" id="KW-1185">Reference proteome</keyword>
<reference evidence="3 4" key="1">
    <citation type="submission" date="2020-12" db="EMBL/GenBank/DDBJ databases">
        <title>Metabolic potential, ecology and presence of endohyphal bacteria is reflected in genomic diversity of Mucoromycotina.</title>
        <authorList>
            <person name="Muszewska A."/>
            <person name="Okrasinska A."/>
            <person name="Steczkiewicz K."/>
            <person name="Drgas O."/>
            <person name="Orlowska M."/>
            <person name="Perlinska-Lenart U."/>
            <person name="Aleksandrzak-Piekarczyk T."/>
            <person name="Szatraj K."/>
            <person name="Zielenkiewicz U."/>
            <person name="Pilsyk S."/>
            <person name="Malc E."/>
            <person name="Mieczkowski P."/>
            <person name="Kruszewska J.S."/>
            <person name="Biernat P."/>
            <person name="Pawlowska J."/>
        </authorList>
    </citation>
    <scope>NUCLEOTIDE SEQUENCE [LARGE SCALE GENOMIC DNA]</scope>
    <source>
        <strain evidence="3 4">CBS 142.35</strain>
    </source>
</reference>
<feature type="compositionally biased region" description="Low complexity" evidence="1">
    <location>
        <begin position="160"/>
        <end position="169"/>
    </location>
</feature>
<dbReference type="AlphaFoldDB" id="A0A8H7VDQ3"/>
<evidence type="ECO:0000313" key="4">
    <source>
        <dbReference type="Proteomes" id="UP000646827"/>
    </source>
</evidence>
<feature type="compositionally biased region" description="Polar residues" evidence="1">
    <location>
        <begin position="150"/>
        <end position="159"/>
    </location>
</feature>
<feature type="domain" description="C2" evidence="2">
    <location>
        <begin position="1"/>
        <end position="108"/>
    </location>
</feature>
<dbReference type="InterPro" id="IPR052981">
    <property type="entry name" value="Ingression_C2_domain"/>
</dbReference>
<dbReference type="Proteomes" id="UP000646827">
    <property type="component" value="Unassembled WGS sequence"/>
</dbReference>
<organism evidence="3 4">
    <name type="scientific">Circinella minor</name>
    <dbReference type="NCBI Taxonomy" id="1195481"/>
    <lineage>
        <taxon>Eukaryota</taxon>
        <taxon>Fungi</taxon>
        <taxon>Fungi incertae sedis</taxon>
        <taxon>Mucoromycota</taxon>
        <taxon>Mucoromycotina</taxon>
        <taxon>Mucoromycetes</taxon>
        <taxon>Mucorales</taxon>
        <taxon>Lichtheimiaceae</taxon>
        <taxon>Circinella</taxon>
    </lineage>
</organism>
<dbReference type="PANTHER" id="PTHR47052">
    <property type="entry name" value="CONSERVED SERINE PROLINE-RICH PROTEIN (AFU_ORTHOLOGUE AFUA_2G01790)"/>
    <property type="match status" value="1"/>
</dbReference>
<feature type="non-terminal residue" evidence="3">
    <location>
        <position position="388"/>
    </location>
</feature>
<comment type="caution">
    <text evidence="3">The sequence shown here is derived from an EMBL/GenBank/DDBJ whole genome shotgun (WGS) entry which is preliminary data.</text>
</comment>
<dbReference type="Pfam" id="PF00168">
    <property type="entry name" value="C2"/>
    <property type="match status" value="1"/>
</dbReference>
<accession>A0A8H7VDQ3</accession>
<gene>
    <name evidence="3" type="ORF">INT45_000348</name>
</gene>
<feature type="compositionally biased region" description="Low complexity" evidence="1">
    <location>
        <begin position="179"/>
        <end position="193"/>
    </location>
</feature>
<protein>
    <recommendedName>
        <fullName evidence="2">C2 domain-containing protein</fullName>
    </recommendedName>
</protein>
<dbReference type="SMART" id="SM00239">
    <property type="entry name" value="C2"/>
    <property type="match status" value="1"/>
</dbReference>
<dbReference type="OrthoDB" id="270970at2759"/>
<sequence>MEGEAKKVLGELVVVAIKAKELPNREVVGKQDPFVTFRLGEVAKRTKTDYRGGQRPIWDDQVNLPVPEGKTKLYMQVFDEDGPREDLISEGEIDLANVLKEGEEDNWYPLKYRGKRAGDIYIELTFYSARTPPKRQPTRLYNKRPAGAAYNNSRPHYTPQQHHQQQQQQYLSRPPPVPTASVSTPAPTSIGPPVYRPPAPRPGYDQSATPHMPPTMTPTSSTGTASSGGNGNYTTRPHSGGHHQHTSSLGGGYPPASGYPPSQPNMGYGAPLLSSSYRPPTASPVYGVPPPSNGPPMGFHAPSPYPPQQNQPSGPYPPSQSTPSMSFPTPQPYNTEYQPHNNQHTGQPFAAANNYPQQSPYPPTSGGYPPTQGGYPPTHQGYPPYCLG</sequence>
<dbReference type="PROSITE" id="PS50004">
    <property type="entry name" value="C2"/>
    <property type="match status" value="1"/>
</dbReference>
<feature type="compositionally biased region" description="Polar residues" evidence="1">
    <location>
        <begin position="325"/>
        <end position="346"/>
    </location>
</feature>